<keyword evidence="6" id="KW-1185">Reference proteome</keyword>
<feature type="domain" description="CENP-V/GFA" evidence="4">
    <location>
        <begin position="14"/>
        <end position="89"/>
    </location>
</feature>
<gene>
    <name evidence="5" type="ORF">DZC73_21770</name>
</gene>
<dbReference type="Proteomes" id="UP000267464">
    <property type="component" value="Unassembled WGS sequence"/>
</dbReference>
<evidence type="ECO:0000313" key="5">
    <source>
        <dbReference type="EMBL" id="RQP22293.1"/>
    </source>
</evidence>
<reference evidence="5 6" key="2">
    <citation type="submission" date="2018-12" db="EMBL/GenBank/DDBJ databases">
        <title>Rhizobacter gummiphilus sp. nov., a rubber-degrading bacterium isolated from the soil of a botanical garden in Japan.</title>
        <authorList>
            <person name="Shunsuke S.S."/>
        </authorList>
    </citation>
    <scope>NUCLEOTIDE SEQUENCE [LARGE SCALE GENOMIC DNA]</scope>
    <source>
        <strain evidence="5 6">S-16</strain>
    </source>
</reference>
<dbReference type="SUPFAM" id="SSF51316">
    <property type="entry name" value="Mss4-like"/>
    <property type="match status" value="1"/>
</dbReference>
<keyword evidence="2" id="KW-0479">Metal-binding</keyword>
<dbReference type="EMBL" id="QUSW01000007">
    <property type="protein sequence ID" value="RQP22293.1"/>
    <property type="molecule type" value="Genomic_DNA"/>
</dbReference>
<dbReference type="GO" id="GO:0046872">
    <property type="term" value="F:metal ion binding"/>
    <property type="evidence" value="ECO:0007669"/>
    <property type="project" value="UniProtKB-KW"/>
</dbReference>
<comment type="caution">
    <text evidence="5">The sequence shown here is derived from an EMBL/GenBank/DDBJ whole genome shotgun (WGS) entry which is preliminary data.</text>
</comment>
<sequence length="105" mass="11394">MFASELPQWQSLQPTTQAVFAASAGQVEGESTEFVRIGDEGTKITFRFCPRCGAAVFHTASGHENSISIPVGAFADPSFPKPSTSVYEERMHSWVSMPAGIDHMD</sequence>
<keyword evidence="3" id="KW-0862">Zinc</keyword>
<dbReference type="InterPro" id="IPR011057">
    <property type="entry name" value="Mss4-like_sf"/>
</dbReference>
<evidence type="ECO:0000256" key="2">
    <source>
        <dbReference type="ARBA" id="ARBA00022723"/>
    </source>
</evidence>
<proteinExistence type="inferred from homology"/>
<dbReference type="OrthoDB" id="327703at2"/>
<evidence type="ECO:0000256" key="1">
    <source>
        <dbReference type="ARBA" id="ARBA00005495"/>
    </source>
</evidence>
<comment type="similarity">
    <text evidence="1">Belongs to the Gfa family.</text>
</comment>
<dbReference type="Pfam" id="PF04828">
    <property type="entry name" value="GFA"/>
    <property type="match status" value="1"/>
</dbReference>
<dbReference type="GO" id="GO:0016846">
    <property type="term" value="F:carbon-sulfur lyase activity"/>
    <property type="evidence" value="ECO:0007669"/>
    <property type="project" value="InterPro"/>
</dbReference>
<name>A0A3N7HL68_9BURK</name>
<dbReference type="InterPro" id="IPR006913">
    <property type="entry name" value="CENP-V/GFA"/>
</dbReference>
<evidence type="ECO:0000259" key="4">
    <source>
        <dbReference type="Pfam" id="PF04828"/>
    </source>
</evidence>
<evidence type="ECO:0000256" key="3">
    <source>
        <dbReference type="ARBA" id="ARBA00022833"/>
    </source>
</evidence>
<evidence type="ECO:0000313" key="6">
    <source>
        <dbReference type="Proteomes" id="UP000267464"/>
    </source>
</evidence>
<accession>A0A3N7HL68</accession>
<dbReference type="Gene3D" id="2.170.150.70">
    <property type="match status" value="1"/>
</dbReference>
<protein>
    <recommendedName>
        <fullName evidence="4">CENP-V/GFA domain-containing protein</fullName>
    </recommendedName>
</protein>
<dbReference type="AlphaFoldDB" id="A0A3N7HL68"/>
<reference evidence="5 6" key="1">
    <citation type="submission" date="2018-08" db="EMBL/GenBank/DDBJ databases">
        <authorList>
            <person name="Khan S.A."/>
            <person name="Jeon C.O."/>
            <person name="Chun B.H."/>
            <person name="Jeong S.E."/>
        </authorList>
    </citation>
    <scope>NUCLEOTIDE SEQUENCE [LARGE SCALE GENOMIC DNA]</scope>
    <source>
        <strain evidence="5 6">S-16</strain>
    </source>
</reference>
<organism evidence="5 6">
    <name type="scientific">Piscinibacter terrae</name>
    <dbReference type="NCBI Taxonomy" id="2496871"/>
    <lineage>
        <taxon>Bacteria</taxon>
        <taxon>Pseudomonadati</taxon>
        <taxon>Pseudomonadota</taxon>
        <taxon>Betaproteobacteria</taxon>
        <taxon>Burkholderiales</taxon>
        <taxon>Sphaerotilaceae</taxon>
        <taxon>Piscinibacter</taxon>
    </lineage>
</organism>